<feature type="compositionally biased region" description="Basic and acidic residues" evidence="1">
    <location>
        <begin position="31"/>
        <end position="45"/>
    </location>
</feature>
<dbReference type="EMBL" id="BMQO01000017">
    <property type="protein sequence ID" value="GGS35630.1"/>
    <property type="molecule type" value="Genomic_DNA"/>
</dbReference>
<proteinExistence type="predicted"/>
<reference evidence="3" key="1">
    <citation type="journal article" date="2019" name="Int. J. Syst. Evol. Microbiol.">
        <title>The Global Catalogue of Microorganisms (GCM) 10K type strain sequencing project: providing services to taxonomists for standard genome sequencing and annotation.</title>
        <authorList>
            <consortium name="The Broad Institute Genomics Platform"/>
            <consortium name="The Broad Institute Genome Sequencing Center for Infectious Disease"/>
            <person name="Wu L."/>
            <person name="Ma J."/>
        </authorList>
    </citation>
    <scope>NUCLEOTIDE SEQUENCE [LARGE SCALE GENOMIC DNA]</scope>
    <source>
        <strain evidence="3">JCM 31406</strain>
    </source>
</reference>
<keyword evidence="3" id="KW-1185">Reference proteome</keyword>
<feature type="region of interest" description="Disordered" evidence="1">
    <location>
        <begin position="31"/>
        <end position="55"/>
    </location>
</feature>
<evidence type="ECO:0000313" key="3">
    <source>
        <dbReference type="Proteomes" id="UP000620633"/>
    </source>
</evidence>
<gene>
    <name evidence="2" type="ORF">GCM10008961_29200</name>
</gene>
<dbReference type="Proteomes" id="UP000620633">
    <property type="component" value="Unassembled WGS sequence"/>
</dbReference>
<evidence type="ECO:0008006" key="4">
    <source>
        <dbReference type="Google" id="ProtNLM"/>
    </source>
</evidence>
<evidence type="ECO:0000313" key="2">
    <source>
        <dbReference type="EMBL" id="GGS35630.1"/>
    </source>
</evidence>
<sequence>MCGAVYSLPACSLVASLAALRVALGGLRAVREQDGQRGEGDHDGGQSEDEFHDVSVPPGEWELMTAVLKWRRAALQGAYNCP</sequence>
<evidence type="ECO:0000256" key="1">
    <source>
        <dbReference type="SAM" id="MobiDB-lite"/>
    </source>
</evidence>
<organism evidence="2 3">
    <name type="scientific">Deinococcus knuensis</name>
    <dbReference type="NCBI Taxonomy" id="1837380"/>
    <lineage>
        <taxon>Bacteria</taxon>
        <taxon>Thermotogati</taxon>
        <taxon>Deinococcota</taxon>
        <taxon>Deinococci</taxon>
        <taxon>Deinococcales</taxon>
        <taxon>Deinococcaceae</taxon>
        <taxon>Deinococcus</taxon>
    </lineage>
</organism>
<accession>A0ABQ2SP58</accession>
<name>A0ABQ2SP58_9DEIO</name>
<protein>
    <recommendedName>
        <fullName evidence="4">Secreted protein</fullName>
    </recommendedName>
</protein>
<comment type="caution">
    <text evidence="2">The sequence shown here is derived from an EMBL/GenBank/DDBJ whole genome shotgun (WGS) entry which is preliminary data.</text>
</comment>